<evidence type="ECO:0000313" key="3">
    <source>
        <dbReference type="EMBL" id="EGS21351.1"/>
    </source>
</evidence>
<dbReference type="HOGENOM" id="CLU_041700_1_0_1"/>
<dbReference type="OMA" id="IFARICT"/>
<dbReference type="STRING" id="759272.G0S4Y0"/>
<dbReference type="KEGG" id="cthr:CTHT_0032060"/>
<evidence type="ECO:0000259" key="2">
    <source>
        <dbReference type="PROSITE" id="PS50280"/>
    </source>
</evidence>
<dbReference type="Proteomes" id="UP000008066">
    <property type="component" value="Unassembled WGS sequence"/>
</dbReference>
<dbReference type="AlphaFoldDB" id="G0S4Y0"/>
<dbReference type="GO" id="GO:0005634">
    <property type="term" value="C:nucleus"/>
    <property type="evidence" value="ECO:0007669"/>
    <property type="project" value="TreeGrafter"/>
</dbReference>
<dbReference type="EMBL" id="GL988041">
    <property type="protein sequence ID" value="EGS21351.1"/>
    <property type="molecule type" value="Genomic_DNA"/>
</dbReference>
<dbReference type="InterPro" id="IPR050869">
    <property type="entry name" value="H3K4_H4K5_MeTrfase"/>
</dbReference>
<accession>G0S4Y0</accession>
<dbReference type="SUPFAM" id="SSF82199">
    <property type="entry name" value="SET domain"/>
    <property type="match status" value="1"/>
</dbReference>
<dbReference type="Pfam" id="PF00856">
    <property type="entry name" value="SET"/>
    <property type="match status" value="1"/>
</dbReference>
<reference evidence="3 4" key="1">
    <citation type="journal article" date="2011" name="Cell">
        <title>Insight into structure and assembly of the nuclear pore complex by utilizing the genome of a eukaryotic thermophile.</title>
        <authorList>
            <person name="Amlacher S."/>
            <person name="Sarges P."/>
            <person name="Flemming D."/>
            <person name="van Noort V."/>
            <person name="Kunze R."/>
            <person name="Devos D.P."/>
            <person name="Arumugam M."/>
            <person name="Bork P."/>
            <person name="Hurt E."/>
        </authorList>
    </citation>
    <scope>NUCLEOTIDE SEQUENCE [LARGE SCALE GENOMIC DNA]</scope>
    <source>
        <strain evidence="4">DSM 1495 / CBS 144.50 / IMI 039719</strain>
    </source>
</reference>
<feature type="region of interest" description="Disordered" evidence="1">
    <location>
        <begin position="1"/>
        <end position="23"/>
    </location>
</feature>
<name>G0S4Y0_CHATD</name>
<proteinExistence type="predicted"/>
<evidence type="ECO:0000256" key="1">
    <source>
        <dbReference type="SAM" id="MobiDB-lite"/>
    </source>
</evidence>
<feature type="domain" description="SET" evidence="2">
    <location>
        <begin position="44"/>
        <end position="167"/>
    </location>
</feature>
<gene>
    <name evidence="3" type="ORF">CTHT_0032060</name>
</gene>
<dbReference type="RefSeq" id="XP_006693647.1">
    <property type="nucleotide sequence ID" value="XM_006693584.1"/>
</dbReference>
<dbReference type="PANTHER" id="PTHR12197">
    <property type="entry name" value="HISTONE-LYSINE N-METHYLTRANSFERASE SMYD"/>
    <property type="match status" value="1"/>
</dbReference>
<dbReference type="eggNOG" id="KOG2084">
    <property type="taxonomic scope" value="Eukaryota"/>
</dbReference>
<dbReference type="CDD" id="cd20071">
    <property type="entry name" value="SET_SMYD"/>
    <property type="match status" value="1"/>
</dbReference>
<dbReference type="InterPro" id="IPR001214">
    <property type="entry name" value="SET_dom"/>
</dbReference>
<keyword evidence="4" id="KW-1185">Reference proteome</keyword>
<dbReference type="OrthoDB" id="5945798at2759"/>
<dbReference type="InterPro" id="IPR046341">
    <property type="entry name" value="SET_dom_sf"/>
</dbReference>
<organism evidence="4">
    <name type="scientific">Chaetomium thermophilum (strain DSM 1495 / CBS 144.50 / IMI 039719)</name>
    <name type="common">Thermochaetoides thermophila</name>
    <dbReference type="NCBI Taxonomy" id="759272"/>
    <lineage>
        <taxon>Eukaryota</taxon>
        <taxon>Fungi</taxon>
        <taxon>Dikarya</taxon>
        <taxon>Ascomycota</taxon>
        <taxon>Pezizomycotina</taxon>
        <taxon>Sordariomycetes</taxon>
        <taxon>Sordariomycetidae</taxon>
        <taxon>Sordariales</taxon>
        <taxon>Chaetomiaceae</taxon>
        <taxon>Thermochaetoides</taxon>
    </lineage>
</organism>
<sequence>MTDYRPENGDIIEDNDDFKPSPREAFHTEPQLCDYMLRKIHSSVPLMIKSSLISMGSGLFTTQDIEEGQEIYRSIPFMTAVDYDRNLDYLCYHCLKETEYVPAIQNATGGKASLVWLWKIVPALRINCVRIRTAGDHRSVGSAFDLELKVRSLKRISAGEEITICYVDPTLGVASRQHLLEQEYHIKCSCRRCKSEAKDHEALIAQAGNMDAVLQTETNILALIREAVLLNQAPDNAVFSPHNEPVESRLNYVLGKAPSWPEFMDPLPAARMALGILYRQKGKYRQAAVNILKGQLVRRCRDGPEWVNDLFDTCIMLIQLGNLPPDSGVLKSNGKEMATIMDARTVAYGYLYVLFKAVSKVFGSGTLYTKMVFDMFGSVLTQKPGNCPGSEEFAKEFEEAQAKLLAWAGIPIQYALDLPQ</sequence>
<dbReference type="PANTHER" id="PTHR12197:SF251">
    <property type="entry name" value="EG:BACR7C10.4 PROTEIN"/>
    <property type="match status" value="1"/>
</dbReference>
<dbReference type="Gene3D" id="2.170.270.10">
    <property type="entry name" value="SET domain"/>
    <property type="match status" value="1"/>
</dbReference>
<protein>
    <recommendedName>
        <fullName evidence="2">SET domain-containing protein</fullName>
    </recommendedName>
</protein>
<evidence type="ECO:0000313" key="4">
    <source>
        <dbReference type="Proteomes" id="UP000008066"/>
    </source>
</evidence>
<dbReference type="PROSITE" id="PS50280">
    <property type="entry name" value="SET"/>
    <property type="match status" value="1"/>
</dbReference>
<dbReference type="GeneID" id="18257244"/>